<dbReference type="InterPro" id="IPR001841">
    <property type="entry name" value="Znf_RING"/>
</dbReference>
<feature type="compositionally biased region" description="Low complexity" evidence="2">
    <location>
        <begin position="94"/>
        <end position="105"/>
    </location>
</feature>
<comment type="caution">
    <text evidence="5">The sequence shown here is derived from an EMBL/GenBank/DDBJ whole genome shotgun (WGS) entry which is preliminary data.</text>
</comment>
<protein>
    <recommendedName>
        <fullName evidence="4">RING-type domain-containing protein</fullName>
    </recommendedName>
</protein>
<keyword evidence="3" id="KW-0472">Membrane</keyword>
<feature type="region of interest" description="Disordered" evidence="2">
    <location>
        <begin position="85"/>
        <end position="105"/>
    </location>
</feature>
<evidence type="ECO:0000256" key="2">
    <source>
        <dbReference type="SAM" id="MobiDB-lite"/>
    </source>
</evidence>
<keyword evidence="3" id="KW-1133">Transmembrane helix</keyword>
<feature type="transmembrane region" description="Helical" evidence="3">
    <location>
        <begin position="117"/>
        <end position="145"/>
    </location>
</feature>
<dbReference type="InterPro" id="IPR013083">
    <property type="entry name" value="Znf_RING/FYVE/PHD"/>
</dbReference>
<dbReference type="EMBL" id="BLLK01000047">
    <property type="protein sequence ID" value="GFH54525.1"/>
    <property type="molecule type" value="Genomic_DNA"/>
</dbReference>
<keyword evidence="1" id="KW-0479">Metal-binding</keyword>
<keyword evidence="6" id="KW-1185">Reference proteome</keyword>
<evidence type="ECO:0000313" key="5">
    <source>
        <dbReference type="EMBL" id="GFH54525.1"/>
    </source>
</evidence>
<feature type="transmembrane region" description="Helical" evidence="3">
    <location>
        <begin position="157"/>
        <end position="174"/>
    </location>
</feature>
<name>A0AAD3D0Q4_9STRA</name>
<evidence type="ECO:0000256" key="1">
    <source>
        <dbReference type="PROSITE-ProRule" id="PRU00175"/>
    </source>
</evidence>
<dbReference type="Gene3D" id="3.30.40.10">
    <property type="entry name" value="Zinc/RING finger domain, C3HC4 (zinc finger)"/>
    <property type="match status" value="1"/>
</dbReference>
<feature type="compositionally biased region" description="Polar residues" evidence="2">
    <location>
        <begin position="1"/>
        <end position="26"/>
    </location>
</feature>
<keyword evidence="3" id="KW-0812">Transmembrane</keyword>
<proteinExistence type="predicted"/>
<feature type="transmembrane region" description="Helical" evidence="3">
    <location>
        <begin position="194"/>
        <end position="211"/>
    </location>
</feature>
<dbReference type="SMART" id="SM00184">
    <property type="entry name" value="RING"/>
    <property type="match status" value="1"/>
</dbReference>
<accession>A0AAD3D0Q4</accession>
<feature type="domain" description="RING-type" evidence="4">
    <location>
        <begin position="345"/>
        <end position="415"/>
    </location>
</feature>
<evidence type="ECO:0000313" key="6">
    <source>
        <dbReference type="Proteomes" id="UP001054902"/>
    </source>
</evidence>
<evidence type="ECO:0000256" key="3">
    <source>
        <dbReference type="SAM" id="Phobius"/>
    </source>
</evidence>
<feature type="region of interest" description="Disordered" evidence="2">
    <location>
        <begin position="1"/>
        <end position="34"/>
    </location>
</feature>
<dbReference type="GO" id="GO:0008270">
    <property type="term" value="F:zinc ion binding"/>
    <property type="evidence" value="ECO:0007669"/>
    <property type="project" value="UniProtKB-KW"/>
</dbReference>
<gene>
    <name evidence="5" type="ORF">CTEN210_11001</name>
</gene>
<dbReference type="AlphaFoldDB" id="A0AAD3D0Q4"/>
<dbReference type="PROSITE" id="PS50089">
    <property type="entry name" value="ZF_RING_2"/>
    <property type="match status" value="1"/>
</dbReference>
<keyword evidence="1" id="KW-0862">Zinc</keyword>
<organism evidence="5 6">
    <name type="scientific">Chaetoceros tenuissimus</name>
    <dbReference type="NCBI Taxonomy" id="426638"/>
    <lineage>
        <taxon>Eukaryota</taxon>
        <taxon>Sar</taxon>
        <taxon>Stramenopiles</taxon>
        <taxon>Ochrophyta</taxon>
        <taxon>Bacillariophyta</taxon>
        <taxon>Coscinodiscophyceae</taxon>
        <taxon>Chaetocerotophycidae</taxon>
        <taxon>Chaetocerotales</taxon>
        <taxon>Chaetocerotaceae</taxon>
        <taxon>Chaetoceros</taxon>
    </lineage>
</organism>
<keyword evidence="1" id="KW-0863">Zinc-finger</keyword>
<dbReference type="Proteomes" id="UP001054902">
    <property type="component" value="Unassembled WGS sequence"/>
</dbReference>
<reference evidence="5 6" key="1">
    <citation type="journal article" date="2021" name="Sci. Rep.">
        <title>The genome of the diatom Chaetoceros tenuissimus carries an ancient integrated fragment of an extant virus.</title>
        <authorList>
            <person name="Hongo Y."/>
            <person name="Kimura K."/>
            <person name="Takaki Y."/>
            <person name="Yoshida Y."/>
            <person name="Baba S."/>
            <person name="Kobayashi G."/>
            <person name="Nagasaki K."/>
            <person name="Hano T."/>
            <person name="Tomaru Y."/>
        </authorList>
    </citation>
    <scope>NUCLEOTIDE SEQUENCE [LARGE SCALE GENOMIC DNA]</scope>
    <source>
        <strain evidence="5 6">NIES-3715</strain>
    </source>
</reference>
<sequence>MRETRNQPLAETNRNEASPLLGNNQHSESDVQDDIESNVSQGLNNTESRNLSLDIHFDASSSRSENSVDSSENTDDLDIDTNAAVAGVPERTSGPTNPNNNNGIETEYESFTNRLRYVFFALYLPSIPLSGLLALILFKLTLVAITSSQCSHSLREFTFVSIIILAYGPYHKRVKRYLFDYDRLRDGNRRPRSVRLYDQVFYWCWIMYLYYDMTLAQLCQDDTSLIDNQAISTCETTCGELYTWFQRFDFILRIFIINMVLPLVTIPFVYCWILRRVGSIGPRPGNDFLAGDTLVRDVMDGLHEVELFFVNDESTGVGKVRVQGKNNTQTWSGTKLFDKEALRECCICMTEFQIEDVSNASKEEEEHVIDDCVVETRCGHHFHKSCLGHWIGGENWEDAITDETRARRKCCPLCREDLTFTGDDTV</sequence>
<evidence type="ECO:0000259" key="4">
    <source>
        <dbReference type="PROSITE" id="PS50089"/>
    </source>
</evidence>
<feature type="transmembrane region" description="Helical" evidence="3">
    <location>
        <begin position="250"/>
        <end position="273"/>
    </location>
</feature>
<dbReference type="SUPFAM" id="SSF57850">
    <property type="entry name" value="RING/U-box"/>
    <property type="match status" value="1"/>
</dbReference>